<name>X1GKB9_9ZZZZ</name>
<evidence type="ECO:0000259" key="1">
    <source>
        <dbReference type="SMART" id="SM00901"/>
    </source>
</evidence>
<feature type="domain" description="FRG" evidence="1">
    <location>
        <begin position="21"/>
        <end position="117"/>
    </location>
</feature>
<proteinExistence type="predicted"/>
<comment type="caution">
    <text evidence="2">The sequence shown here is derived from an EMBL/GenBank/DDBJ whole genome shotgun (WGS) entry which is preliminary data.</text>
</comment>
<gene>
    <name evidence="2" type="ORF">S03H2_15442</name>
</gene>
<dbReference type="AlphaFoldDB" id="X1GKB9"/>
<sequence>MISTAVGFITRIRQVYQSWGEPHYIWFRGEPSCDTPLLPSVYRPKPDGSFHNENALLQMFRMRAPSYYGELIPNRGDTDQWLFLAQHVGLPTRLLDWTENALLALYFALKEKLPIVWMIAPIRLNDLSVSEKGLDYVTEIEEFPLTWFRPESRINIGHENIRGAWEQDTKGVNRPVAVHPTHFHPRMSAQRSVFTVHGLLKKSLPDLVPHGIISRFEIQPSARDRLSEDLRMLGIEEATAFPDLDGLAKELKDRY</sequence>
<dbReference type="InterPro" id="IPR014966">
    <property type="entry name" value="FRG-dom"/>
</dbReference>
<dbReference type="Pfam" id="PF08867">
    <property type="entry name" value="FRG"/>
    <property type="match status" value="1"/>
</dbReference>
<organism evidence="2">
    <name type="scientific">marine sediment metagenome</name>
    <dbReference type="NCBI Taxonomy" id="412755"/>
    <lineage>
        <taxon>unclassified sequences</taxon>
        <taxon>metagenomes</taxon>
        <taxon>ecological metagenomes</taxon>
    </lineage>
</organism>
<dbReference type="EMBL" id="BARU01007854">
    <property type="protein sequence ID" value="GAH33443.1"/>
    <property type="molecule type" value="Genomic_DNA"/>
</dbReference>
<evidence type="ECO:0000313" key="2">
    <source>
        <dbReference type="EMBL" id="GAH33443.1"/>
    </source>
</evidence>
<protein>
    <recommendedName>
        <fullName evidence="1">FRG domain-containing protein</fullName>
    </recommendedName>
</protein>
<accession>X1GKB9</accession>
<dbReference type="SMART" id="SM00901">
    <property type="entry name" value="FRG"/>
    <property type="match status" value="1"/>
</dbReference>
<reference evidence="2" key="1">
    <citation type="journal article" date="2014" name="Front. Microbiol.">
        <title>High frequency of phylogenetically diverse reductive dehalogenase-homologous genes in deep subseafloor sedimentary metagenomes.</title>
        <authorList>
            <person name="Kawai M."/>
            <person name="Futagami T."/>
            <person name="Toyoda A."/>
            <person name="Takaki Y."/>
            <person name="Nishi S."/>
            <person name="Hori S."/>
            <person name="Arai W."/>
            <person name="Tsubouchi T."/>
            <person name="Morono Y."/>
            <person name="Uchiyama I."/>
            <person name="Ito T."/>
            <person name="Fujiyama A."/>
            <person name="Inagaki F."/>
            <person name="Takami H."/>
        </authorList>
    </citation>
    <scope>NUCLEOTIDE SEQUENCE</scope>
    <source>
        <strain evidence="2">Expedition CK06-06</strain>
    </source>
</reference>